<reference evidence="1 2" key="1">
    <citation type="journal article" date="2019" name="Mol. Ecol. Resour.">
        <title>Chromosome-level genome assembly of Triplophysa tibetana, a fish adapted to the harsh high-altitude environment of the Tibetan Plateau.</title>
        <authorList>
            <person name="Yang X."/>
            <person name="Liu H."/>
            <person name="Ma Z."/>
            <person name="Zou Y."/>
            <person name="Zou M."/>
            <person name="Mao Y."/>
            <person name="Li X."/>
            <person name="Wang H."/>
            <person name="Chen T."/>
            <person name="Wang W."/>
            <person name="Yang R."/>
        </authorList>
    </citation>
    <scope>NUCLEOTIDE SEQUENCE [LARGE SCALE GENOMIC DNA]</scope>
    <source>
        <strain evidence="1">TTIB1903HZAU</strain>
        <tissue evidence="1">Muscle</tissue>
    </source>
</reference>
<dbReference type="Proteomes" id="UP000324632">
    <property type="component" value="Chromosome 20"/>
</dbReference>
<evidence type="ECO:0000313" key="1">
    <source>
        <dbReference type="EMBL" id="KAA0706937.1"/>
    </source>
</evidence>
<organism evidence="1 2">
    <name type="scientific">Triplophysa tibetana</name>
    <dbReference type="NCBI Taxonomy" id="1572043"/>
    <lineage>
        <taxon>Eukaryota</taxon>
        <taxon>Metazoa</taxon>
        <taxon>Chordata</taxon>
        <taxon>Craniata</taxon>
        <taxon>Vertebrata</taxon>
        <taxon>Euteleostomi</taxon>
        <taxon>Actinopterygii</taxon>
        <taxon>Neopterygii</taxon>
        <taxon>Teleostei</taxon>
        <taxon>Ostariophysi</taxon>
        <taxon>Cypriniformes</taxon>
        <taxon>Nemacheilidae</taxon>
        <taxon>Triplophysa</taxon>
    </lineage>
</organism>
<dbReference type="EMBL" id="SOYY01000020">
    <property type="protein sequence ID" value="KAA0706937.1"/>
    <property type="molecule type" value="Genomic_DNA"/>
</dbReference>
<name>A0A5A9NET1_9TELE</name>
<accession>A0A5A9NET1</accession>
<gene>
    <name evidence="1" type="ORF">E1301_Tti002257</name>
</gene>
<comment type="caution">
    <text evidence="1">The sequence shown here is derived from an EMBL/GenBank/DDBJ whole genome shotgun (WGS) entry which is preliminary data.</text>
</comment>
<protein>
    <submittedName>
        <fullName evidence="1">Uncharacterized protein</fullName>
    </submittedName>
</protein>
<keyword evidence="2" id="KW-1185">Reference proteome</keyword>
<dbReference type="AlphaFoldDB" id="A0A5A9NET1"/>
<proteinExistence type="predicted"/>
<sequence>MKVKGFGAVVYLQEHLTERIHRAECTQLDTRGGRRLDSSQHLFGALTAPLIPAMSVQLRDRRRQRGRTGCQELSQAASLVPHACSDEGETTIHTECA</sequence>
<evidence type="ECO:0000313" key="2">
    <source>
        <dbReference type="Proteomes" id="UP000324632"/>
    </source>
</evidence>